<keyword evidence="5" id="KW-0805">Transcription regulation</keyword>
<dbReference type="PANTHER" id="PTHR45988:SF18">
    <property type="entry name" value="C2H2-TYPE ZINC FINGER FAMILY PROTEIN"/>
    <property type="match status" value="1"/>
</dbReference>
<dbReference type="PROSITE" id="PS50157">
    <property type="entry name" value="ZINC_FINGER_C2H2_2"/>
    <property type="match status" value="2"/>
</dbReference>
<evidence type="ECO:0000313" key="12">
    <source>
        <dbReference type="Proteomes" id="UP000008810"/>
    </source>
</evidence>
<evidence type="ECO:0000256" key="3">
    <source>
        <dbReference type="ARBA" id="ARBA00022771"/>
    </source>
</evidence>
<proteinExistence type="predicted"/>
<dbReference type="GO" id="GO:0005634">
    <property type="term" value="C:nucleus"/>
    <property type="evidence" value="ECO:0000318"/>
    <property type="project" value="GO_Central"/>
</dbReference>
<feature type="domain" description="C2H2-type" evidence="9">
    <location>
        <begin position="300"/>
        <end position="327"/>
    </location>
</feature>
<sequence length="431" mass="47481">MLSHDELNGTNAAAPAFTQEVLHEEVLLSGDDACTGGEEGVLFGDEYAREEVEEGEILPVTGQEVDLSDQDWEEHGSVGDVQCPECGKYFKNDKSMFGHLRSHPNRGYKGATPPTKPSATPPTKPKKLLPNDDGIASPVDKVRYSQRDPNLNSYEVLAAYVMLTLKSSDDQAAPVAPDNKRKYESGELDVPEEELVMSKGGADVMLSNHYGSSAADKPGDDAVRRNNHDSAVAVLAGSDMVLRDEHASSVAGMNAVLHNEHGSSSVAEVPRKAWRKKSKEGREGHRKEKGVRSPKEKRPYICKHCPAEFPSHQALGGHMAAHNKEKRIQAQIEQAADEAHLGKVEQSLNRQEANCGSDESRRASLPLSTRELLMERYNTLFQEGWQSRQGYVRQHIDSKDGDSPMIAPLVIARDRHRLLDIDLNVEAPEKE</sequence>
<evidence type="ECO:0000256" key="1">
    <source>
        <dbReference type="ARBA" id="ARBA00022723"/>
    </source>
</evidence>
<dbReference type="GO" id="GO:0003700">
    <property type="term" value="F:DNA-binding transcription factor activity"/>
    <property type="evidence" value="ECO:0000318"/>
    <property type="project" value="GO_Central"/>
</dbReference>
<evidence type="ECO:0000256" key="8">
    <source>
        <dbReference type="SAM" id="MobiDB-lite"/>
    </source>
</evidence>
<dbReference type="STRING" id="15368.A0A0Q3JLH5"/>
<dbReference type="SUPFAM" id="SSF57667">
    <property type="entry name" value="beta-beta-alpha zinc fingers"/>
    <property type="match status" value="1"/>
</dbReference>
<dbReference type="InParanoid" id="A0A0Q3JLH5"/>
<feature type="region of interest" description="Disordered" evidence="8">
    <location>
        <begin position="261"/>
        <end position="297"/>
    </location>
</feature>
<protein>
    <recommendedName>
        <fullName evidence="9">C2H2-type domain-containing protein</fullName>
    </recommendedName>
</protein>
<keyword evidence="2" id="KW-0677">Repeat</keyword>
<dbReference type="GO" id="GO:0000976">
    <property type="term" value="F:transcription cis-regulatory region binding"/>
    <property type="evidence" value="ECO:0000318"/>
    <property type="project" value="GO_Central"/>
</dbReference>
<dbReference type="PANTHER" id="PTHR45988">
    <property type="entry name" value="C2H2 TYPE ZINC FINGER TRANSCRIPTION FACTOR FAMILY-RELATED"/>
    <property type="match status" value="1"/>
</dbReference>
<dbReference type="EnsemblPlants" id="KQK18507">
    <property type="protein sequence ID" value="KQK18507"/>
    <property type="gene ID" value="BRADI_1g42950v3"/>
</dbReference>
<evidence type="ECO:0000256" key="2">
    <source>
        <dbReference type="ARBA" id="ARBA00022737"/>
    </source>
</evidence>
<dbReference type="Pfam" id="PF13912">
    <property type="entry name" value="zf-C2H2_6"/>
    <property type="match status" value="1"/>
</dbReference>
<dbReference type="Gene3D" id="3.30.160.60">
    <property type="entry name" value="Classic Zinc Finger"/>
    <property type="match status" value="1"/>
</dbReference>
<feature type="compositionally biased region" description="Basic and acidic residues" evidence="8">
    <location>
        <begin position="280"/>
        <end position="297"/>
    </location>
</feature>
<evidence type="ECO:0000256" key="6">
    <source>
        <dbReference type="ARBA" id="ARBA00023163"/>
    </source>
</evidence>
<dbReference type="GO" id="GO:0008270">
    <property type="term" value="F:zinc ion binding"/>
    <property type="evidence" value="ECO:0007669"/>
    <property type="project" value="UniProtKB-KW"/>
</dbReference>
<dbReference type="GO" id="GO:0006355">
    <property type="term" value="P:regulation of DNA-templated transcription"/>
    <property type="evidence" value="ECO:0000318"/>
    <property type="project" value="GO_Central"/>
</dbReference>
<dbReference type="Pfam" id="PF13894">
    <property type="entry name" value="zf-C2H2_4"/>
    <property type="match status" value="1"/>
</dbReference>
<feature type="region of interest" description="Disordered" evidence="8">
    <location>
        <begin position="100"/>
        <end position="138"/>
    </location>
</feature>
<gene>
    <name evidence="10" type="ORF">BRADI_1g42950v3</name>
</gene>
<dbReference type="Proteomes" id="UP000008810">
    <property type="component" value="Chromosome 1"/>
</dbReference>
<dbReference type="InterPro" id="IPR036236">
    <property type="entry name" value="Znf_C2H2_sf"/>
</dbReference>
<reference evidence="11" key="3">
    <citation type="submission" date="2018-08" db="UniProtKB">
        <authorList>
            <consortium name="EnsemblPlants"/>
        </authorList>
    </citation>
    <scope>IDENTIFICATION</scope>
    <source>
        <strain evidence="11">cv. Bd21</strain>
    </source>
</reference>
<feature type="compositionally biased region" description="Pro residues" evidence="8">
    <location>
        <begin position="114"/>
        <end position="123"/>
    </location>
</feature>
<dbReference type="EMBL" id="CM000880">
    <property type="protein sequence ID" value="KQK18507.1"/>
    <property type="molecule type" value="Genomic_DNA"/>
</dbReference>
<evidence type="ECO:0000256" key="7">
    <source>
        <dbReference type="PROSITE-ProRule" id="PRU00042"/>
    </source>
</evidence>
<dbReference type="InterPro" id="IPR044653">
    <property type="entry name" value="AZF1/2/3-like"/>
</dbReference>
<dbReference type="AlphaFoldDB" id="A0A0Q3JLH5"/>
<reference evidence="10" key="2">
    <citation type="submission" date="2017-06" db="EMBL/GenBank/DDBJ databases">
        <title>WGS assembly of Brachypodium distachyon.</title>
        <authorList>
            <consortium name="The International Brachypodium Initiative"/>
            <person name="Lucas S."/>
            <person name="Harmon-Smith M."/>
            <person name="Lail K."/>
            <person name="Tice H."/>
            <person name="Grimwood J."/>
            <person name="Bruce D."/>
            <person name="Barry K."/>
            <person name="Shu S."/>
            <person name="Lindquist E."/>
            <person name="Wang M."/>
            <person name="Pitluck S."/>
            <person name="Vogel J.P."/>
            <person name="Garvin D.F."/>
            <person name="Mockler T.C."/>
            <person name="Schmutz J."/>
            <person name="Rokhsar D."/>
            <person name="Bevan M.W."/>
        </authorList>
    </citation>
    <scope>NUCLEOTIDE SEQUENCE</scope>
    <source>
        <strain evidence="10">Bd21</strain>
    </source>
</reference>
<dbReference type="SMART" id="SM00355">
    <property type="entry name" value="ZnF_C2H2"/>
    <property type="match status" value="2"/>
</dbReference>
<reference evidence="10 11" key="1">
    <citation type="journal article" date="2010" name="Nature">
        <title>Genome sequencing and analysis of the model grass Brachypodium distachyon.</title>
        <authorList>
            <consortium name="International Brachypodium Initiative"/>
        </authorList>
    </citation>
    <scope>NUCLEOTIDE SEQUENCE [LARGE SCALE GENOMIC DNA]</scope>
    <source>
        <strain evidence="10 11">Bd21</strain>
    </source>
</reference>
<dbReference type="InterPro" id="IPR013087">
    <property type="entry name" value="Znf_C2H2_type"/>
</dbReference>
<accession>A0A0Q3JLH5</accession>
<keyword evidence="3 7" id="KW-0863">Zinc-finger</keyword>
<keyword evidence="6" id="KW-0804">Transcription</keyword>
<keyword evidence="4" id="KW-0862">Zinc</keyword>
<evidence type="ECO:0000256" key="4">
    <source>
        <dbReference type="ARBA" id="ARBA00022833"/>
    </source>
</evidence>
<dbReference type="Gramene" id="KQK18507">
    <property type="protein sequence ID" value="KQK18507"/>
    <property type="gene ID" value="BRADI_1g42950v3"/>
</dbReference>
<keyword evidence="1" id="KW-0479">Metal-binding</keyword>
<evidence type="ECO:0000313" key="10">
    <source>
        <dbReference type="EMBL" id="KQK18507.1"/>
    </source>
</evidence>
<evidence type="ECO:0000256" key="5">
    <source>
        <dbReference type="ARBA" id="ARBA00023015"/>
    </source>
</evidence>
<organism evidence="10">
    <name type="scientific">Brachypodium distachyon</name>
    <name type="common">Purple false brome</name>
    <name type="synonym">Trachynia distachya</name>
    <dbReference type="NCBI Taxonomy" id="15368"/>
    <lineage>
        <taxon>Eukaryota</taxon>
        <taxon>Viridiplantae</taxon>
        <taxon>Streptophyta</taxon>
        <taxon>Embryophyta</taxon>
        <taxon>Tracheophyta</taxon>
        <taxon>Spermatophyta</taxon>
        <taxon>Magnoliopsida</taxon>
        <taxon>Liliopsida</taxon>
        <taxon>Poales</taxon>
        <taxon>Poaceae</taxon>
        <taxon>BOP clade</taxon>
        <taxon>Pooideae</taxon>
        <taxon>Stipodae</taxon>
        <taxon>Brachypodieae</taxon>
        <taxon>Brachypodium</taxon>
    </lineage>
</organism>
<name>A0A0Q3JLH5_BRADI</name>
<feature type="domain" description="C2H2-type" evidence="9">
    <location>
        <begin position="81"/>
        <end position="108"/>
    </location>
</feature>
<evidence type="ECO:0000313" key="11">
    <source>
        <dbReference type="EnsemblPlants" id="KQK18507"/>
    </source>
</evidence>
<dbReference type="FunCoup" id="A0A0Q3JLH5">
    <property type="interactions" value="201"/>
</dbReference>
<dbReference type="OrthoDB" id="6077919at2759"/>
<evidence type="ECO:0000259" key="9">
    <source>
        <dbReference type="PROSITE" id="PS50157"/>
    </source>
</evidence>
<dbReference type="PROSITE" id="PS00028">
    <property type="entry name" value="ZINC_FINGER_C2H2_1"/>
    <property type="match status" value="2"/>
</dbReference>
<keyword evidence="12" id="KW-1185">Reference proteome</keyword>